<dbReference type="EnsemblProtists" id="EOD11494">
    <property type="protein sequence ID" value="EOD11494"/>
    <property type="gene ID" value="EMIHUDRAFT_247883"/>
</dbReference>
<keyword evidence="2" id="KW-1133">Transmembrane helix</keyword>
<organism evidence="3 4">
    <name type="scientific">Emiliania huxleyi (strain CCMP1516)</name>
    <dbReference type="NCBI Taxonomy" id="280463"/>
    <lineage>
        <taxon>Eukaryota</taxon>
        <taxon>Haptista</taxon>
        <taxon>Haptophyta</taxon>
        <taxon>Prymnesiophyceae</taxon>
        <taxon>Isochrysidales</taxon>
        <taxon>Noelaerhabdaceae</taxon>
        <taxon>Emiliania</taxon>
    </lineage>
</organism>
<evidence type="ECO:0008006" key="5">
    <source>
        <dbReference type="Google" id="ProtNLM"/>
    </source>
</evidence>
<dbReference type="KEGG" id="ehx:EMIHUDRAFT_247883"/>
<sequence>MRPAYALLLSSTTHACTMYGVGRLASADGTTLVSHSEDSGPNPDVRLSYVPPATHSPGAMRSVYTVEPSQGAFPKFIGSALGETFLPLPGQKPTAEIGRIPQVALTHGYYVDSYATQNDCDLSFGESTASAVFRADPVGLPGGTSLFSINELSNIAAERVCSAREAVSLMGALAEKHGFYGADGGAGEMLMVGDPREVWMFHILSDPTAKSAIWVAQRVPDDEVAVAANHFMIREVDLDDPDFFLGSRNMSAIALAHGLWDGQGKLDFTAAFSLGEYGNKYYSGRRVWDGYRRFKPSHHLPATYESKAGPWSGLQESRPYPFSLKPDAPLSVQDLFAAHRSHYEGTPYDMTKGAAAGPFGSPDRYAPGKVVKGAWERSVAIYRASFTWVVQAGGGACGCTGRIWLGMADPSTTVFAPLSVCTGAAPPEMYTRGGPGKVDRKSIYWAHRYTQNLAQIRYSAMIVDIQAHAERWEEQGVKLVSALRCQTGRALKKALDGLSGDILASSWALTDELMGKFADGAEAVPKPMDATGATVAARSLGYTAEWLADVRFADGPEKIAGHMAHEAGPGWLERQRREAGDDLALALAREATRAAAAVPTALLAKPSGPGPGEQPVAAWIAAAGVALAALAALAVVQIARAGRRASSAHARPLAPARDESSYVGLAAHA</sequence>
<dbReference type="GO" id="GO:0070004">
    <property type="term" value="F:cysteine-type exopeptidase activity"/>
    <property type="evidence" value="ECO:0007669"/>
    <property type="project" value="InterPro"/>
</dbReference>
<dbReference type="PANTHER" id="PTHR12994">
    <property type="entry name" value="SECERNIN"/>
    <property type="match status" value="1"/>
</dbReference>
<evidence type="ECO:0000313" key="3">
    <source>
        <dbReference type="EnsemblProtists" id="EOD11494"/>
    </source>
</evidence>
<accession>A0A0D3IJQ9</accession>
<dbReference type="GO" id="GO:0006508">
    <property type="term" value="P:proteolysis"/>
    <property type="evidence" value="ECO:0007669"/>
    <property type="project" value="InterPro"/>
</dbReference>
<keyword evidence="2" id="KW-0472">Membrane</keyword>
<dbReference type="Pfam" id="PF03577">
    <property type="entry name" value="Peptidase_C69"/>
    <property type="match status" value="1"/>
</dbReference>
<evidence type="ECO:0000313" key="4">
    <source>
        <dbReference type="Proteomes" id="UP000013827"/>
    </source>
</evidence>
<keyword evidence="2" id="KW-0812">Transmembrane</keyword>
<feature type="transmembrane region" description="Helical" evidence="2">
    <location>
        <begin position="616"/>
        <end position="636"/>
    </location>
</feature>
<comment type="similarity">
    <text evidence="1">Belongs to the peptidase C69 family. Secernin subfamily.</text>
</comment>
<protein>
    <recommendedName>
        <fullName evidence="5">Dipeptidase</fullName>
    </recommendedName>
</protein>
<dbReference type="InterPro" id="IPR005322">
    <property type="entry name" value="Peptidase_C69"/>
</dbReference>
<reference evidence="4" key="1">
    <citation type="journal article" date="2013" name="Nature">
        <title>Pan genome of the phytoplankton Emiliania underpins its global distribution.</title>
        <authorList>
            <person name="Read B.A."/>
            <person name="Kegel J."/>
            <person name="Klute M.J."/>
            <person name="Kuo A."/>
            <person name="Lefebvre S.C."/>
            <person name="Maumus F."/>
            <person name="Mayer C."/>
            <person name="Miller J."/>
            <person name="Monier A."/>
            <person name="Salamov A."/>
            <person name="Young J."/>
            <person name="Aguilar M."/>
            <person name="Claverie J.M."/>
            <person name="Frickenhaus S."/>
            <person name="Gonzalez K."/>
            <person name="Herman E.K."/>
            <person name="Lin Y.C."/>
            <person name="Napier J."/>
            <person name="Ogata H."/>
            <person name="Sarno A.F."/>
            <person name="Shmutz J."/>
            <person name="Schroeder D."/>
            <person name="de Vargas C."/>
            <person name="Verret F."/>
            <person name="von Dassow P."/>
            <person name="Valentin K."/>
            <person name="Van de Peer Y."/>
            <person name="Wheeler G."/>
            <person name="Dacks J.B."/>
            <person name="Delwiche C.F."/>
            <person name="Dyhrman S.T."/>
            <person name="Glockner G."/>
            <person name="John U."/>
            <person name="Richards T."/>
            <person name="Worden A.Z."/>
            <person name="Zhang X."/>
            <person name="Grigoriev I.V."/>
            <person name="Allen A.E."/>
            <person name="Bidle K."/>
            <person name="Borodovsky M."/>
            <person name="Bowler C."/>
            <person name="Brownlee C."/>
            <person name="Cock J.M."/>
            <person name="Elias M."/>
            <person name="Gladyshev V.N."/>
            <person name="Groth M."/>
            <person name="Guda C."/>
            <person name="Hadaegh A."/>
            <person name="Iglesias-Rodriguez M.D."/>
            <person name="Jenkins J."/>
            <person name="Jones B.M."/>
            <person name="Lawson T."/>
            <person name="Leese F."/>
            <person name="Lindquist E."/>
            <person name="Lobanov A."/>
            <person name="Lomsadze A."/>
            <person name="Malik S.B."/>
            <person name="Marsh M.E."/>
            <person name="Mackinder L."/>
            <person name="Mock T."/>
            <person name="Mueller-Roeber B."/>
            <person name="Pagarete A."/>
            <person name="Parker M."/>
            <person name="Probert I."/>
            <person name="Quesneville H."/>
            <person name="Raines C."/>
            <person name="Rensing S.A."/>
            <person name="Riano-Pachon D.M."/>
            <person name="Richier S."/>
            <person name="Rokitta S."/>
            <person name="Shiraiwa Y."/>
            <person name="Soanes D.M."/>
            <person name="van der Giezen M."/>
            <person name="Wahlund T.M."/>
            <person name="Williams B."/>
            <person name="Wilson W."/>
            <person name="Wolfe G."/>
            <person name="Wurch L.L."/>
        </authorList>
    </citation>
    <scope>NUCLEOTIDE SEQUENCE</scope>
</reference>
<evidence type="ECO:0000256" key="2">
    <source>
        <dbReference type="SAM" id="Phobius"/>
    </source>
</evidence>
<dbReference type="OMA" id="MVVESHY"/>
<reference evidence="3" key="2">
    <citation type="submission" date="2024-10" db="UniProtKB">
        <authorList>
            <consortium name="EnsemblProtists"/>
        </authorList>
    </citation>
    <scope>IDENTIFICATION</scope>
</reference>
<dbReference type="STRING" id="2903.R1DS31"/>
<keyword evidence="4" id="KW-1185">Reference proteome</keyword>
<dbReference type="PANTHER" id="PTHR12994:SF17">
    <property type="entry name" value="LD30995P"/>
    <property type="match status" value="1"/>
</dbReference>
<evidence type="ECO:0000256" key="1">
    <source>
        <dbReference type="ARBA" id="ARBA00005705"/>
    </source>
</evidence>
<proteinExistence type="inferred from homology"/>
<dbReference type="Proteomes" id="UP000013827">
    <property type="component" value="Unassembled WGS sequence"/>
</dbReference>
<dbReference type="RefSeq" id="XP_005763923.1">
    <property type="nucleotide sequence ID" value="XM_005763866.1"/>
</dbReference>
<dbReference type="HOGENOM" id="CLU_014823_3_0_1"/>
<dbReference type="GeneID" id="17257647"/>
<dbReference type="PaxDb" id="2903-EOD11494"/>
<dbReference type="GO" id="GO:0016805">
    <property type="term" value="F:dipeptidase activity"/>
    <property type="evidence" value="ECO:0007669"/>
    <property type="project" value="InterPro"/>
</dbReference>
<name>A0A0D3IJQ9_EMIH1</name>
<dbReference type="AlphaFoldDB" id="A0A0D3IJQ9"/>